<dbReference type="Gene3D" id="1.10.10.1590">
    <property type="entry name" value="NADH-quinone oxidoreductase subunit E"/>
    <property type="match status" value="1"/>
</dbReference>
<keyword evidence="3" id="KW-0479">Metal-binding</keyword>
<name>A0ABZ2BQE0_9RHOB</name>
<keyword evidence="2" id="KW-0001">2Fe-2S</keyword>
<accession>A0ABZ2BQE0</accession>
<gene>
    <name evidence="8" type="ORF">ROLI_012300</name>
</gene>
<feature type="compositionally biased region" description="Low complexity" evidence="7">
    <location>
        <begin position="253"/>
        <end position="272"/>
    </location>
</feature>
<reference evidence="9" key="2">
    <citation type="submission" date="2024-01" db="EMBL/GenBank/DDBJ databases">
        <title>Roseobacter fucihabitans sp. nov., isolated from the brown alga Fucus spiralis.</title>
        <authorList>
            <person name="Hahnke S."/>
            <person name="Berger M."/>
            <person name="Schlingloff A."/>
            <person name="Athale I."/>
            <person name="Neumann-Schaal M."/>
            <person name="Adenaya A."/>
            <person name="Poehlein A."/>
            <person name="Daniel R."/>
            <person name="Pertersen J."/>
            <person name="Brinkhoff T."/>
        </authorList>
    </citation>
    <scope>NUCLEOTIDE SEQUENCE [LARGE SCALE GENOMIC DNA]</scope>
    <source>
        <strain evidence="9">B14</strain>
    </source>
</reference>
<evidence type="ECO:0008006" key="10">
    <source>
        <dbReference type="Google" id="ProtNLM"/>
    </source>
</evidence>
<keyword evidence="9" id="KW-1185">Reference proteome</keyword>
<dbReference type="EMBL" id="CP143423">
    <property type="protein sequence ID" value="WVX48152.1"/>
    <property type="molecule type" value="Genomic_DNA"/>
</dbReference>
<dbReference type="NCBIfam" id="TIGR01958">
    <property type="entry name" value="nuoE_fam"/>
    <property type="match status" value="1"/>
</dbReference>
<dbReference type="InterPro" id="IPR036249">
    <property type="entry name" value="Thioredoxin-like_sf"/>
</dbReference>
<keyword evidence="4" id="KW-0408">Iron</keyword>
<reference evidence="8 9" key="1">
    <citation type="submission" date="2015-07" db="EMBL/GenBank/DDBJ databases">
        <authorList>
            <person name="Voget S."/>
            <person name="Dogs M."/>
            <person name="Brinkhoff T.H."/>
            <person name="Daniel R."/>
        </authorList>
    </citation>
    <scope>NUCLEOTIDE SEQUENCE [LARGE SCALE GENOMIC DNA]</scope>
    <source>
        <strain evidence="8 9">B14</strain>
    </source>
</reference>
<evidence type="ECO:0000256" key="2">
    <source>
        <dbReference type="ARBA" id="ARBA00022714"/>
    </source>
</evidence>
<keyword evidence="5" id="KW-0411">Iron-sulfur</keyword>
<comment type="similarity">
    <text evidence="1">Belongs to the complex I 24 kDa subunit family.</text>
</comment>
<evidence type="ECO:0000256" key="1">
    <source>
        <dbReference type="ARBA" id="ARBA00010643"/>
    </source>
</evidence>
<evidence type="ECO:0000313" key="8">
    <source>
        <dbReference type="EMBL" id="WVX48152.1"/>
    </source>
</evidence>
<organism evidence="8 9">
    <name type="scientific">Roseobacter fucihabitans</name>
    <dbReference type="NCBI Taxonomy" id="1537242"/>
    <lineage>
        <taxon>Bacteria</taxon>
        <taxon>Pseudomonadati</taxon>
        <taxon>Pseudomonadota</taxon>
        <taxon>Alphaproteobacteria</taxon>
        <taxon>Rhodobacterales</taxon>
        <taxon>Roseobacteraceae</taxon>
        <taxon>Roseobacter</taxon>
    </lineage>
</organism>
<comment type="cofactor">
    <cofactor evidence="6">
        <name>[2Fe-2S] cluster</name>
        <dbReference type="ChEBI" id="CHEBI:190135"/>
    </cofactor>
</comment>
<evidence type="ECO:0000256" key="5">
    <source>
        <dbReference type="ARBA" id="ARBA00023014"/>
    </source>
</evidence>
<dbReference type="PANTHER" id="PTHR10371">
    <property type="entry name" value="NADH DEHYDROGENASE UBIQUINONE FLAVOPROTEIN 2, MITOCHONDRIAL"/>
    <property type="match status" value="1"/>
</dbReference>
<evidence type="ECO:0000256" key="7">
    <source>
        <dbReference type="SAM" id="MobiDB-lite"/>
    </source>
</evidence>
<evidence type="ECO:0000256" key="3">
    <source>
        <dbReference type="ARBA" id="ARBA00022723"/>
    </source>
</evidence>
<evidence type="ECO:0000256" key="4">
    <source>
        <dbReference type="ARBA" id="ARBA00023004"/>
    </source>
</evidence>
<dbReference type="RefSeq" id="WP_187428671.1">
    <property type="nucleotide sequence ID" value="NZ_CP143423.1"/>
</dbReference>
<dbReference type="Gene3D" id="3.40.30.10">
    <property type="entry name" value="Glutaredoxin"/>
    <property type="match status" value="1"/>
</dbReference>
<proteinExistence type="inferred from homology"/>
<protein>
    <recommendedName>
        <fullName evidence="10">NADH dehydrogenase subunit E</fullName>
    </recommendedName>
</protein>
<dbReference type="CDD" id="cd03064">
    <property type="entry name" value="TRX_Fd_NuoE"/>
    <property type="match status" value="1"/>
</dbReference>
<evidence type="ECO:0000256" key="6">
    <source>
        <dbReference type="ARBA" id="ARBA00034078"/>
    </source>
</evidence>
<evidence type="ECO:0000313" key="9">
    <source>
        <dbReference type="Proteomes" id="UP001318682"/>
    </source>
</evidence>
<sequence>MLRRLHPDQPDSFAFTPDNQAWAEGQITKYPEGRQASAIIPLLWRAQEQEGWLSRPAIEHVAAMLGLSYIRALEVATFYFMFQLQPVGAIAHIQVCGTTSCMICGAEDLVAVCKDKIAAEPHALSADGNFSWEEVECLGSCSNAPMAQIGKDYYEDLTAARMGKIIDELAAGKVPVPGPQNGRYAAEPLKGLTSLTEYDSGKTQYNASAQLAVDVGDTVKRIDGTEVPLLMPWQGKAANKNAPKKPVPKKAPQKTTPKQPSSDARPAALSDAARAEGADDLKRISGVGPKLEETLNSLGIWHFDQVAGLTPEDIAWVDERLRFKGRIERDDWVGQARALADENDA</sequence>
<dbReference type="InterPro" id="IPR041921">
    <property type="entry name" value="NuoE_N"/>
</dbReference>
<dbReference type="Pfam" id="PF01257">
    <property type="entry name" value="2Fe-2S_thioredx"/>
    <property type="match status" value="1"/>
</dbReference>
<dbReference type="SUPFAM" id="SSF52833">
    <property type="entry name" value="Thioredoxin-like"/>
    <property type="match status" value="1"/>
</dbReference>
<dbReference type="InterPro" id="IPR042128">
    <property type="entry name" value="NuoE_dom"/>
</dbReference>
<dbReference type="PROSITE" id="PS01099">
    <property type="entry name" value="COMPLEX1_24K"/>
    <property type="match status" value="1"/>
</dbReference>
<feature type="compositionally biased region" description="Basic residues" evidence="7">
    <location>
        <begin position="242"/>
        <end position="252"/>
    </location>
</feature>
<dbReference type="PANTHER" id="PTHR10371:SF3">
    <property type="entry name" value="NADH DEHYDROGENASE [UBIQUINONE] FLAVOPROTEIN 2, MITOCHONDRIAL"/>
    <property type="match status" value="1"/>
</dbReference>
<dbReference type="InterPro" id="IPR002023">
    <property type="entry name" value="NuoE-like"/>
</dbReference>
<feature type="region of interest" description="Disordered" evidence="7">
    <location>
        <begin position="233"/>
        <end position="276"/>
    </location>
</feature>
<dbReference type="NCBIfam" id="NF005724">
    <property type="entry name" value="PRK07539.1-4"/>
    <property type="match status" value="1"/>
</dbReference>
<dbReference type="Gene3D" id="1.10.150.20">
    <property type="entry name" value="5' to 3' exonuclease, C-terminal subdomain"/>
    <property type="match status" value="1"/>
</dbReference>
<dbReference type="Proteomes" id="UP001318682">
    <property type="component" value="Chromosome"/>
</dbReference>